<dbReference type="Proteomes" id="UP000247696">
    <property type="component" value="Chromosome"/>
</dbReference>
<dbReference type="InterPro" id="IPR054241">
    <property type="entry name" value="DUF6968"/>
</dbReference>
<evidence type="ECO:0000259" key="2">
    <source>
        <dbReference type="Pfam" id="PF22302"/>
    </source>
</evidence>
<proteinExistence type="predicted"/>
<dbReference type="OrthoDB" id="4418285at2"/>
<name>A0A2Z3YQC0_9CORY</name>
<dbReference type="Pfam" id="PF22302">
    <property type="entry name" value="DUF6968"/>
    <property type="match status" value="1"/>
</dbReference>
<evidence type="ECO:0000313" key="4">
    <source>
        <dbReference type="Proteomes" id="UP000247696"/>
    </source>
</evidence>
<organism evidence="3 4">
    <name type="scientific">Corynebacterium provencense</name>
    <dbReference type="NCBI Taxonomy" id="1737425"/>
    <lineage>
        <taxon>Bacteria</taxon>
        <taxon>Bacillati</taxon>
        <taxon>Actinomycetota</taxon>
        <taxon>Actinomycetes</taxon>
        <taxon>Mycobacteriales</taxon>
        <taxon>Corynebacteriaceae</taxon>
        <taxon>Corynebacterium</taxon>
    </lineage>
</organism>
<reference evidence="4" key="1">
    <citation type="submission" date="2017-11" db="EMBL/GenBank/DDBJ databases">
        <title>Otitis media/interna in a cat caused by the recently described species Corynebacterium provencense.</title>
        <authorList>
            <person name="Kittl S."/>
            <person name="Brodard I."/>
            <person name="Rychener L."/>
            <person name="Jores J."/>
            <person name="Roosje P."/>
            <person name="Gobeli Brawand S."/>
        </authorList>
    </citation>
    <scope>NUCLEOTIDE SEQUENCE [LARGE SCALE GENOMIC DNA]</scope>
    <source>
        <strain evidence="4">17KM38</strain>
    </source>
</reference>
<feature type="region of interest" description="Disordered" evidence="1">
    <location>
        <begin position="113"/>
        <end position="147"/>
    </location>
</feature>
<evidence type="ECO:0000256" key="1">
    <source>
        <dbReference type="SAM" id="MobiDB-lite"/>
    </source>
</evidence>
<dbReference type="EMBL" id="CP024988">
    <property type="protein sequence ID" value="AWT26369.1"/>
    <property type="molecule type" value="Genomic_DNA"/>
</dbReference>
<evidence type="ECO:0000313" key="3">
    <source>
        <dbReference type="EMBL" id="AWT26369.1"/>
    </source>
</evidence>
<accession>A0A2Z3YQC0</accession>
<protein>
    <recommendedName>
        <fullName evidence="2">DUF6968 domain-containing protein</fullName>
    </recommendedName>
</protein>
<feature type="domain" description="DUF6968" evidence="2">
    <location>
        <begin position="10"/>
        <end position="72"/>
    </location>
</feature>
<gene>
    <name evidence="3" type="ORF">Csp1_15850</name>
</gene>
<dbReference type="AlphaFoldDB" id="A0A2Z3YQC0"/>
<dbReference type="KEGG" id="cpre:Csp1_15850"/>
<keyword evidence="4" id="KW-1185">Reference proteome</keyword>
<sequence length="147" mass="15393">MTAAEVPVVSRTLQRENGGAVRIRVWAPYSDGQDWFVRWSIHGLDSGEVEMASGGVDSMQAMILALSAVGDRMGSEAGTFTFQQGPGSQLLHTVWNGIQDEWTAAVSMPTVPAGQITLPGTSTSEAGGRENGRGKVTGDSPDSPTAS</sequence>
<dbReference type="RefSeq" id="WP_110481512.1">
    <property type="nucleotide sequence ID" value="NZ_CP024988.1"/>
</dbReference>